<evidence type="ECO:0000256" key="9">
    <source>
        <dbReference type="SAM" id="SignalP"/>
    </source>
</evidence>
<reference evidence="10" key="1">
    <citation type="journal article" date="1997" name="Nucleic Acids Res.">
        <title>tRNAscan-SE: a program for improved detection of transfer RNA genes in genomic sequence.</title>
        <authorList>
            <person name="Lowe T.M."/>
            <person name="Eddy S.R."/>
        </authorList>
    </citation>
    <scope>NUCLEOTIDE SEQUENCE [LARGE SCALE GENOMIC DNA]</scope>
</reference>
<evidence type="ECO:0000256" key="3">
    <source>
        <dbReference type="ARBA" id="ARBA00022692"/>
    </source>
</evidence>
<dbReference type="RefSeq" id="XP_017864648.1">
    <property type="nucleotide sequence ID" value="XM_018009159.1"/>
</dbReference>
<keyword evidence="9" id="KW-0732">Signal</keyword>
<accession>A0ABM1PBR2</accession>
<evidence type="ECO:0000256" key="6">
    <source>
        <dbReference type="ARBA" id="ARBA00023170"/>
    </source>
</evidence>
<proteinExistence type="predicted"/>
<feature type="chain" id="PRO_5046924062" evidence="9">
    <location>
        <begin position="19"/>
        <end position="543"/>
    </location>
</feature>
<evidence type="ECO:0000256" key="4">
    <source>
        <dbReference type="ARBA" id="ARBA00022989"/>
    </source>
</evidence>
<dbReference type="InterPro" id="IPR052192">
    <property type="entry name" value="Insect_Ionotropic_Sensory_Rcpt"/>
</dbReference>
<comment type="subcellular location">
    <subcellularLocation>
        <location evidence="1">Cell membrane</location>
        <topology evidence="1">Multi-pass membrane protein</topology>
    </subcellularLocation>
</comment>
<evidence type="ECO:0000256" key="2">
    <source>
        <dbReference type="ARBA" id="ARBA00022475"/>
    </source>
</evidence>
<feature type="transmembrane region" description="Helical" evidence="8">
    <location>
        <begin position="520"/>
        <end position="540"/>
    </location>
</feature>
<reference evidence="11" key="3">
    <citation type="submission" date="2025-08" db="UniProtKB">
        <authorList>
            <consortium name="RefSeq"/>
        </authorList>
    </citation>
    <scope>IDENTIFICATION</scope>
    <source>
        <tissue evidence="11">Whole organism</tissue>
    </source>
</reference>
<gene>
    <name evidence="11" type="primary">LOC108614941</name>
</gene>
<evidence type="ECO:0000256" key="7">
    <source>
        <dbReference type="ARBA" id="ARBA00023180"/>
    </source>
</evidence>
<feature type="signal peptide" evidence="9">
    <location>
        <begin position="1"/>
        <end position="18"/>
    </location>
</feature>
<dbReference type="GeneID" id="108614941"/>
<feature type="transmembrane region" description="Helical" evidence="8">
    <location>
        <begin position="257"/>
        <end position="282"/>
    </location>
</feature>
<evidence type="ECO:0000256" key="1">
    <source>
        <dbReference type="ARBA" id="ARBA00004651"/>
    </source>
</evidence>
<feature type="transmembrane region" description="Helical" evidence="8">
    <location>
        <begin position="289"/>
        <end position="308"/>
    </location>
</feature>
<evidence type="ECO:0000313" key="11">
    <source>
        <dbReference type="RefSeq" id="XP_017864648.1"/>
    </source>
</evidence>
<keyword evidence="5 8" id="KW-0472">Membrane</keyword>
<keyword evidence="3 8" id="KW-0812">Transmembrane</keyword>
<keyword evidence="7" id="KW-0325">Glycoprotein</keyword>
<evidence type="ECO:0000256" key="8">
    <source>
        <dbReference type="SAM" id="Phobius"/>
    </source>
</evidence>
<keyword evidence="6" id="KW-0675">Receptor</keyword>
<reference evidence="10" key="2">
    <citation type="journal article" date="2016" name="G3 (Bethesda)">
        <title>Genome Evolution in Three Species of Cactophilic Drosophila.</title>
        <authorList>
            <person name="Sanchez-Flores A."/>
            <person name="Penazola F."/>
            <person name="Carpinteyro-Ponce J."/>
            <person name="Nazario-Yepiz N."/>
            <person name="Abreu-Goodger C."/>
            <person name="Machado C.A."/>
            <person name="Markow T.A."/>
        </authorList>
    </citation>
    <scope>NUCLEOTIDE SEQUENCE [LARGE SCALE GENOMIC DNA]</scope>
</reference>
<keyword evidence="2" id="KW-1003">Cell membrane</keyword>
<keyword evidence="4 8" id="KW-1133">Transmembrane helix</keyword>
<protein>
    <submittedName>
        <fullName evidence="11">Uncharacterized protein LOC108614941</fullName>
    </submittedName>
</protein>
<organism evidence="10 11">
    <name type="scientific">Drosophila arizonae</name>
    <name type="common">Fruit fly</name>
    <dbReference type="NCBI Taxonomy" id="7263"/>
    <lineage>
        <taxon>Eukaryota</taxon>
        <taxon>Metazoa</taxon>
        <taxon>Ecdysozoa</taxon>
        <taxon>Arthropoda</taxon>
        <taxon>Hexapoda</taxon>
        <taxon>Insecta</taxon>
        <taxon>Pterygota</taxon>
        <taxon>Neoptera</taxon>
        <taxon>Endopterygota</taxon>
        <taxon>Diptera</taxon>
        <taxon>Brachycera</taxon>
        <taxon>Muscomorpha</taxon>
        <taxon>Ephydroidea</taxon>
        <taxon>Drosophilidae</taxon>
        <taxon>Drosophila</taxon>
    </lineage>
</organism>
<dbReference type="PANTHER" id="PTHR42643">
    <property type="entry name" value="IONOTROPIC RECEPTOR 20A-RELATED"/>
    <property type="match status" value="1"/>
</dbReference>
<dbReference type="Proteomes" id="UP000694904">
    <property type="component" value="Chromosome 5"/>
</dbReference>
<feature type="non-terminal residue" evidence="11">
    <location>
        <position position="543"/>
    </location>
</feature>
<evidence type="ECO:0000313" key="10">
    <source>
        <dbReference type="Proteomes" id="UP000694904"/>
    </source>
</evidence>
<dbReference type="PANTHER" id="PTHR42643:SF41">
    <property type="entry name" value="IONOTROPIC RECEPTOR 20A-RELATED"/>
    <property type="match status" value="1"/>
</dbReference>
<keyword evidence="10" id="KW-1185">Reference proteome</keyword>
<feature type="transmembrane region" description="Helical" evidence="8">
    <location>
        <begin position="328"/>
        <end position="345"/>
    </location>
</feature>
<sequence>MGNKVLIYLAIFACLARAQIQLPSKVFDQLKVEVAFETVLLLREKSTDSLVCLETENEVILNALYQNLESIRNTRTIFMITNEVDMESLFRKCLENKMLNVLAIGNWSLEEIYSYRSFPEFTLVMRKVDQIERYFEPQLKDMGGYPITTVSDNIFPRSVIYKDGNGSYQLTGYLAPFVESFVKTLNATLHVYWDHAPEENEIVNISFLNDLMRAGRVDIPMFITNLGFTPSHRNHSHIVELSKWQIMLPVESQISRALLVVGGGAKLLNLCIFILMSIYALVIHNIRRFELGMAPSLMCLWVIFDPVLRAMLSQTFSMPRSSSLRLRWTLAVLLMGSFVCYNIYITNLETLLVHPPFDPPILSYQDMRRAGLKLMISEPDKGALTFVLGQRGYNANSDLYEMVSTSVYQTSRSKPNTSYAYPITQTLWPHIKMKFIRQEQAAFRLSKELVLIPLVHFALRLHSNSIYKGAINRYILNTQDSGLYTHWRTQSFYDLLAIGKTKQLPYKDTSSSMHLRWEDLYYYWLIYIVSVNICVLAFAGEVL</sequence>
<evidence type="ECO:0000256" key="5">
    <source>
        <dbReference type="ARBA" id="ARBA00023136"/>
    </source>
</evidence>
<name>A0ABM1PBR2_DROAR</name>